<dbReference type="KEGG" id="apuu:APUU_71148A"/>
<dbReference type="AlphaFoldDB" id="A0A7R7XZ34"/>
<dbReference type="EMBL" id="AP024449">
    <property type="protein sequence ID" value="BCS29578.1"/>
    <property type="molecule type" value="Genomic_DNA"/>
</dbReference>
<keyword evidence="2" id="KW-1185">Reference proteome</keyword>
<dbReference type="Proteomes" id="UP000654913">
    <property type="component" value="Chromosome 7"/>
</dbReference>
<sequence length="515" mass="58422">MQKAMTSGTQYDTHKPNELRRLYEPLGVLHELTTKDATKPRSIFSTSSQAISITQRRRDFVDAIAFLGAYEKECEIAVAVEQRPDGLIVRVAGTGDIDGIVVPFLNNLLDLLSTTLRLRKDEIQGREKEISFDFLSDIALDFASKKVYGHYMKLLHHIAPVCFADMERGPNDANTGSLDFKVWFQENFYKNGAPLSQEHMKLIAKECFKARQSILLDPLRNFTYQGHEHVTYFEKFYKQLRKLSLTMDMTSQLLESAISLRQDFTNDLVAESIPSSPRLPIPLLQRKLTMEGIANRISSDSSKRDDLLRKLQLTAPSGLIQALSHYSQKGFTEVHPELLVINYFDALSDGRLIDERDKYIGCTKPSCYLCHLFISYHPARYSMIRSNSRICLNWRLPDISHREGNAMARAKDQKSVLRKLIDTIRADLEEKVNNDWISQSRSTESESEWALPVEDDTINYSSPLSSPESPPGCPAAFTDVPILEISTTLDEASGGSNSSDEDTRDEVVFKGRCRF</sequence>
<gene>
    <name evidence="1" type="ORF">APUU_71148A</name>
</gene>
<accession>A0A7R7XZ34</accession>
<dbReference type="PANTHER" id="PTHR42037">
    <property type="match status" value="1"/>
</dbReference>
<evidence type="ECO:0000313" key="1">
    <source>
        <dbReference type="EMBL" id="BCS29578.1"/>
    </source>
</evidence>
<dbReference type="Pfam" id="PF14441">
    <property type="entry name" value="OTT_1508_deam"/>
    <property type="match status" value="1"/>
</dbReference>
<reference evidence="1" key="1">
    <citation type="submission" date="2021-01" db="EMBL/GenBank/DDBJ databases">
        <authorList>
            <consortium name="Aspergillus puulaauensis MK2 genome sequencing consortium"/>
            <person name="Kazuki M."/>
            <person name="Futagami T."/>
        </authorList>
    </citation>
    <scope>NUCLEOTIDE SEQUENCE</scope>
    <source>
        <strain evidence="1">MK2</strain>
    </source>
</reference>
<dbReference type="GeneID" id="64979575"/>
<evidence type="ECO:0000313" key="2">
    <source>
        <dbReference type="Proteomes" id="UP000654913"/>
    </source>
</evidence>
<proteinExistence type="predicted"/>
<protein>
    <submittedName>
        <fullName evidence="1">Uncharacterized protein</fullName>
    </submittedName>
</protein>
<dbReference type="InterPro" id="IPR027796">
    <property type="entry name" value="OTT_1508_deam-like"/>
</dbReference>
<dbReference type="RefSeq" id="XP_041561764.1">
    <property type="nucleotide sequence ID" value="XM_041696099.1"/>
</dbReference>
<organism evidence="1 2">
    <name type="scientific">Aspergillus puulaauensis</name>
    <dbReference type="NCBI Taxonomy" id="1220207"/>
    <lineage>
        <taxon>Eukaryota</taxon>
        <taxon>Fungi</taxon>
        <taxon>Dikarya</taxon>
        <taxon>Ascomycota</taxon>
        <taxon>Pezizomycotina</taxon>
        <taxon>Eurotiomycetes</taxon>
        <taxon>Eurotiomycetidae</taxon>
        <taxon>Eurotiales</taxon>
        <taxon>Aspergillaceae</taxon>
        <taxon>Aspergillus</taxon>
    </lineage>
</organism>
<dbReference type="OrthoDB" id="4851849at2759"/>
<reference evidence="1" key="2">
    <citation type="submission" date="2021-02" db="EMBL/GenBank/DDBJ databases">
        <title>Aspergillus puulaauensis MK2 genome sequence.</title>
        <authorList>
            <person name="Futagami T."/>
            <person name="Mori K."/>
            <person name="Kadooka C."/>
            <person name="Tanaka T."/>
        </authorList>
    </citation>
    <scope>NUCLEOTIDE SEQUENCE</scope>
    <source>
        <strain evidence="1">MK2</strain>
    </source>
</reference>
<dbReference type="PANTHER" id="PTHR42037:SF1">
    <property type="match status" value="1"/>
</dbReference>
<name>A0A7R7XZ34_9EURO</name>